<comment type="caution">
    <text evidence="3">The sequence shown here is derived from an EMBL/GenBank/DDBJ whole genome shotgun (WGS) entry which is preliminary data.</text>
</comment>
<evidence type="ECO:0000259" key="2">
    <source>
        <dbReference type="Pfam" id="PF13349"/>
    </source>
</evidence>
<proteinExistence type="predicted"/>
<evidence type="ECO:0000313" key="3">
    <source>
        <dbReference type="EMBL" id="MFD1670673.1"/>
    </source>
</evidence>
<dbReference type="RefSeq" id="WP_125712426.1">
    <property type="nucleotide sequence ID" value="NZ_JBHTOP010000002.1"/>
</dbReference>
<dbReference type="Pfam" id="PF13349">
    <property type="entry name" value="DUF4097"/>
    <property type="match status" value="1"/>
</dbReference>
<dbReference type="InterPro" id="IPR025164">
    <property type="entry name" value="Toastrack_DUF4097"/>
</dbReference>
<evidence type="ECO:0000256" key="1">
    <source>
        <dbReference type="SAM" id="MobiDB-lite"/>
    </source>
</evidence>
<protein>
    <submittedName>
        <fullName evidence="3">DUF4097 family beta strand repeat-containing protein</fullName>
    </submittedName>
</protein>
<keyword evidence="4" id="KW-1185">Reference proteome</keyword>
<evidence type="ECO:0000313" key="4">
    <source>
        <dbReference type="Proteomes" id="UP001597267"/>
    </source>
</evidence>
<name>A0ABW4J527_9LACO</name>
<feature type="domain" description="DUF4097" evidence="2">
    <location>
        <begin position="56"/>
        <end position="293"/>
    </location>
</feature>
<organism evidence="3 4">
    <name type="scientific">Agrilactobacillus yilanensis</name>
    <dbReference type="NCBI Taxonomy" id="2485997"/>
    <lineage>
        <taxon>Bacteria</taxon>
        <taxon>Bacillati</taxon>
        <taxon>Bacillota</taxon>
        <taxon>Bacilli</taxon>
        <taxon>Lactobacillales</taxon>
        <taxon>Lactobacillaceae</taxon>
        <taxon>Agrilactobacillus</taxon>
    </lineage>
</organism>
<gene>
    <name evidence="3" type="ORF">ACFQ5M_01040</name>
</gene>
<accession>A0ABW4J527</accession>
<sequence>MKRLAKVGAFVLLVGIFFSLVGFSKKGFQDVALVSGKPKVIDQQNNTKTKTLPAFKNIQLDTSDYLVKIKSGTRYQVKVSGVDATLATTKVTNGTLSVKQPARTTWPVISFHTNDEPEIEITVPKTAKLTAIQSRNNGGLHLAQVTVNKLIVDTRNSNIRIFDSKLTDSISIYTTNGDIQVENSQLNNPIMTADSGDISLKFDTLTAGTFKLKNGDFEATNTRTTGVTTITNQSGDNEIKNADRAIGYIVKTQDGDNQLFDQKTDDDDSDNPETLQHNETAADRIELTNTFGDNIIW</sequence>
<feature type="region of interest" description="Disordered" evidence="1">
    <location>
        <begin position="257"/>
        <end position="281"/>
    </location>
</feature>
<dbReference type="EMBL" id="JBHTOP010000002">
    <property type="protein sequence ID" value="MFD1670673.1"/>
    <property type="molecule type" value="Genomic_DNA"/>
</dbReference>
<reference evidence="4" key="1">
    <citation type="journal article" date="2019" name="Int. J. Syst. Evol. Microbiol.">
        <title>The Global Catalogue of Microorganisms (GCM) 10K type strain sequencing project: providing services to taxonomists for standard genome sequencing and annotation.</title>
        <authorList>
            <consortium name="The Broad Institute Genomics Platform"/>
            <consortium name="The Broad Institute Genome Sequencing Center for Infectious Disease"/>
            <person name="Wu L."/>
            <person name="Ma J."/>
        </authorList>
    </citation>
    <scope>NUCLEOTIDE SEQUENCE [LARGE SCALE GENOMIC DNA]</scope>
    <source>
        <strain evidence="4">CCM 8896</strain>
    </source>
</reference>
<dbReference type="Proteomes" id="UP001597267">
    <property type="component" value="Unassembled WGS sequence"/>
</dbReference>